<dbReference type="PANTHER" id="PTHR47784">
    <property type="entry name" value="STEROL UPTAKE CONTROL PROTEIN 2"/>
    <property type="match status" value="1"/>
</dbReference>
<feature type="domain" description="Zn(2)-C6 fungal-type" evidence="6">
    <location>
        <begin position="13"/>
        <end position="43"/>
    </location>
</feature>
<dbReference type="GO" id="GO:0008270">
    <property type="term" value="F:zinc ion binding"/>
    <property type="evidence" value="ECO:0007669"/>
    <property type="project" value="InterPro"/>
</dbReference>
<dbReference type="InterPro" id="IPR053157">
    <property type="entry name" value="Sterol_Uptake_Regulator"/>
</dbReference>
<reference evidence="7" key="2">
    <citation type="submission" date="2023-01" db="EMBL/GenBank/DDBJ databases">
        <authorList>
            <person name="Petersen C."/>
        </authorList>
    </citation>
    <scope>NUCLEOTIDE SEQUENCE</scope>
    <source>
        <strain evidence="7">IBT 17514</strain>
    </source>
</reference>
<evidence type="ECO:0000256" key="2">
    <source>
        <dbReference type="ARBA" id="ARBA00023125"/>
    </source>
</evidence>
<keyword evidence="1" id="KW-0805">Transcription regulation</keyword>
<dbReference type="SMART" id="SM00066">
    <property type="entry name" value="GAL4"/>
    <property type="match status" value="1"/>
</dbReference>
<keyword evidence="3" id="KW-0804">Transcription</keyword>
<dbReference type="SUPFAM" id="SSF57701">
    <property type="entry name" value="Zn2/Cys6 DNA-binding domain"/>
    <property type="match status" value="1"/>
</dbReference>
<name>A0AAD6N1E0_9EURO</name>
<dbReference type="PROSITE" id="PS00463">
    <property type="entry name" value="ZN2_CY6_FUNGAL_1"/>
    <property type="match status" value="1"/>
</dbReference>
<dbReference type="InterPro" id="IPR001138">
    <property type="entry name" value="Zn2Cys6_DnaBD"/>
</dbReference>
<dbReference type="Gene3D" id="4.10.240.10">
    <property type="entry name" value="Zn(2)-C6 fungal-type DNA-binding domain"/>
    <property type="match status" value="1"/>
</dbReference>
<sequence length="394" mass="44290">MHHRRAHTKSRHGCTTCKSRRVKCDEQRPICGNCSSRNETCTYPGSGPFFFTGSQGRRSRKKASSEDRQQSNSESPSFHEFNQLGHSHTTASDAPTLDMKQLELVLQWINETHKLPARNEETRQVWEKVVLQEALTAPFLMHGILAISALHLSHLRRDDRHEMWLDIAIEHKNTALAMFSEQLQSISQSNAKAMMSFAGLAFAFSLATALNLDTKEDGPGLDSLTNVFQLARGVQTIVIEAGSSLKESEFAPLFDITPPDVSIPAHVIAALDQLDHLQAQCSRKDPSIDSAAYAHAIQRMRRLVAFTFDAPMSMTMAGGWAISCLPVFLDDLNSRRPLALVVLAHYCVFLHMGRGNWSIGSWGYKVFLEIMQELEPQWQPHIEWAERHIMSSDL</sequence>
<dbReference type="GO" id="GO:0001228">
    <property type="term" value="F:DNA-binding transcription activator activity, RNA polymerase II-specific"/>
    <property type="evidence" value="ECO:0007669"/>
    <property type="project" value="TreeGrafter"/>
</dbReference>
<dbReference type="AlphaFoldDB" id="A0AAD6N1E0"/>
<dbReference type="InterPro" id="IPR021858">
    <property type="entry name" value="Fun_TF"/>
</dbReference>
<dbReference type="GO" id="GO:0003677">
    <property type="term" value="F:DNA binding"/>
    <property type="evidence" value="ECO:0007669"/>
    <property type="project" value="UniProtKB-KW"/>
</dbReference>
<evidence type="ECO:0000256" key="4">
    <source>
        <dbReference type="ARBA" id="ARBA00023242"/>
    </source>
</evidence>
<gene>
    <name evidence="7" type="ORF">N7493_000402</name>
</gene>
<protein>
    <recommendedName>
        <fullName evidence="6">Zn(2)-C6 fungal-type domain-containing protein</fullName>
    </recommendedName>
</protein>
<dbReference type="Pfam" id="PF11951">
    <property type="entry name" value="Fungal_trans_2"/>
    <property type="match status" value="1"/>
</dbReference>
<dbReference type="Proteomes" id="UP001215712">
    <property type="component" value="Unassembled WGS sequence"/>
</dbReference>
<keyword evidence="2" id="KW-0238">DNA-binding</keyword>
<evidence type="ECO:0000256" key="1">
    <source>
        <dbReference type="ARBA" id="ARBA00023015"/>
    </source>
</evidence>
<reference evidence="7" key="1">
    <citation type="journal article" date="2023" name="IMA Fungus">
        <title>Comparative genomic study of the Penicillium genus elucidates a diverse pangenome and 15 lateral gene transfer events.</title>
        <authorList>
            <person name="Petersen C."/>
            <person name="Sorensen T."/>
            <person name="Nielsen M.R."/>
            <person name="Sondergaard T.E."/>
            <person name="Sorensen J.L."/>
            <person name="Fitzpatrick D.A."/>
            <person name="Frisvad J.C."/>
            <person name="Nielsen K.L."/>
        </authorList>
    </citation>
    <scope>NUCLEOTIDE SEQUENCE</scope>
    <source>
        <strain evidence="7">IBT 17514</strain>
    </source>
</reference>
<feature type="region of interest" description="Disordered" evidence="5">
    <location>
        <begin position="52"/>
        <end position="93"/>
    </location>
</feature>
<dbReference type="EMBL" id="JAQJAN010000001">
    <property type="protein sequence ID" value="KAJ5740530.1"/>
    <property type="molecule type" value="Genomic_DNA"/>
</dbReference>
<organism evidence="7 8">
    <name type="scientific">Penicillium malachiteum</name>
    <dbReference type="NCBI Taxonomy" id="1324776"/>
    <lineage>
        <taxon>Eukaryota</taxon>
        <taxon>Fungi</taxon>
        <taxon>Dikarya</taxon>
        <taxon>Ascomycota</taxon>
        <taxon>Pezizomycotina</taxon>
        <taxon>Eurotiomycetes</taxon>
        <taxon>Eurotiomycetidae</taxon>
        <taxon>Eurotiales</taxon>
        <taxon>Aspergillaceae</taxon>
        <taxon>Penicillium</taxon>
    </lineage>
</organism>
<keyword evidence="8" id="KW-1185">Reference proteome</keyword>
<evidence type="ECO:0000256" key="3">
    <source>
        <dbReference type="ARBA" id="ARBA00023163"/>
    </source>
</evidence>
<evidence type="ECO:0000256" key="5">
    <source>
        <dbReference type="SAM" id="MobiDB-lite"/>
    </source>
</evidence>
<dbReference type="CDD" id="cd00067">
    <property type="entry name" value="GAL4"/>
    <property type="match status" value="1"/>
</dbReference>
<dbReference type="Pfam" id="PF00172">
    <property type="entry name" value="Zn_clus"/>
    <property type="match status" value="1"/>
</dbReference>
<dbReference type="InterPro" id="IPR036864">
    <property type="entry name" value="Zn2-C6_fun-type_DNA-bd_sf"/>
</dbReference>
<evidence type="ECO:0000259" key="6">
    <source>
        <dbReference type="PROSITE" id="PS50048"/>
    </source>
</evidence>
<keyword evidence="4" id="KW-0539">Nucleus</keyword>
<dbReference type="PROSITE" id="PS50048">
    <property type="entry name" value="ZN2_CY6_FUNGAL_2"/>
    <property type="match status" value="1"/>
</dbReference>
<dbReference type="PANTHER" id="PTHR47784:SF5">
    <property type="entry name" value="STEROL UPTAKE CONTROL PROTEIN 2"/>
    <property type="match status" value="1"/>
</dbReference>
<comment type="caution">
    <text evidence="7">The sequence shown here is derived from an EMBL/GenBank/DDBJ whole genome shotgun (WGS) entry which is preliminary data.</text>
</comment>
<proteinExistence type="predicted"/>
<feature type="compositionally biased region" description="Polar residues" evidence="5">
    <location>
        <begin position="84"/>
        <end position="93"/>
    </location>
</feature>
<accession>A0AAD6N1E0</accession>
<evidence type="ECO:0000313" key="8">
    <source>
        <dbReference type="Proteomes" id="UP001215712"/>
    </source>
</evidence>
<evidence type="ECO:0000313" key="7">
    <source>
        <dbReference type="EMBL" id="KAJ5740530.1"/>
    </source>
</evidence>